<dbReference type="EMBL" id="JACXVP010000008">
    <property type="protein sequence ID" value="KAG5591259.1"/>
    <property type="molecule type" value="Genomic_DNA"/>
</dbReference>
<evidence type="ECO:0000313" key="2">
    <source>
        <dbReference type="EMBL" id="KAG5591259.1"/>
    </source>
</evidence>
<comment type="caution">
    <text evidence="2">The sequence shown here is derived from an EMBL/GenBank/DDBJ whole genome shotgun (WGS) entry which is preliminary data.</text>
</comment>
<proteinExistence type="predicted"/>
<evidence type="ECO:0000313" key="3">
    <source>
        <dbReference type="Proteomes" id="UP000824120"/>
    </source>
</evidence>
<gene>
    <name evidence="2" type="ORF">H5410_041773</name>
</gene>
<protein>
    <submittedName>
        <fullName evidence="2">Uncharacterized protein</fullName>
    </submittedName>
</protein>
<feature type="region of interest" description="Disordered" evidence="1">
    <location>
        <begin position="1"/>
        <end position="21"/>
    </location>
</feature>
<organism evidence="2 3">
    <name type="scientific">Solanum commersonii</name>
    <name type="common">Commerson's wild potato</name>
    <name type="synonym">Commerson's nightshade</name>
    <dbReference type="NCBI Taxonomy" id="4109"/>
    <lineage>
        <taxon>Eukaryota</taxon>
        <taxon>Viridiplantae</taxon>
        <taxon>Streptophyta</taxon>
        <taxon>Embryophyta</taxon>
        <taxon>Tracheophyta</taxon>
        <taxon>Spermatophyta</taxon>
        <taxon>Magnoliopsida</taxon>
        <taxon>eudicotyledons</taxon>
        <taxon>Gunneridae</taxon>
        <taxon>Pentapetalae</taxon>
        <taxon>asterids</taxon>
        <taxon>lamiids</taxon>
        <taxon>Solanales</taxon>
        <taxon>Solanaceae</taxon>
        <taxon>Solanoideae</taxon>
        <taxon>Solaneae</taxon>
        <taxon>Solanum</taxon>
    </lineage>
</organism>
<keyword evidence="3" id="KW-1185">Reference proteome</keyword>
<reference evidence="2 3" key="1">
    <citation type="submission" date="2020-09" db="EMBL/GenBank/DDBJ databases">
        <title>De no assembly of potato wild relative species, Solanum commersonii.</title>
        <authorList>
            <person name="Cho K."/>
        </authorList>
    </citation>
    <scope>NUCLEOTIDE SEQUENCE [LARGE SCALE GENOMIC DNA]</scope>
    <source>
        <strain evidence="2">LZ3.2</strain>
        <tissue evidence="2">Leaf</tissue>
    </source>
</reference>
<dbReference type="Proteomes" id="UP000824120">
    <property type="component" value="Chromosome 8"/>
</dbReference>
<dbReference type="OrthoDB" id="1434265at2759"/>
<feature type="compositionally biased region" description="Basic and acidic residues" evidence="1">
    <location>
        <begin position="1"/>
        <end position="14"/>
    </location>
</feature>
<evidence type="ECO:0000256" key="1">
    <source>
        <dbReference type="SAM" id="MobiDB-lite"/>
    </source>
</evidence>
<dbReference type="AlphaFoldDB" id="A0A9J5XSI2"/>
<sequence>MPAPSIHEHNKGLDALEDQEEIGEDKCAIDEEVDIDCSTKEREEVSFYKGQAVGPIDKIVSELTNFIGTISRNPRFINLMH</sequence>
<accession>A0A9J5XSI2</accession>
<name>A0A9J5XSI2_SOLCO</name>